<dbReference type="SUPFAM" id="SSF144122">
    <property type="entry name" value="Tim10-like"/>
    <property type="match status" value="1"/>
</dbReference>
<dbReference type="InParanoid" id="A0A671FI49"/>
<dbReference type="InterPro" id="IPR035427">
    <property type="entry name" value="Tim10-like_dom_sf"/>
</dbReference>
<comment type="subunit">
    <text evidence="1">Heterohexamer.</text>
</comment>
<keyword evidence="1" id="KW-0811">Translocation</keyword>
<dbReference type="GeneTree" id="ENSGT00940000154661"/>
<protein>
    <recommendedName>
        <fullName evidence="1">Mitochondrial import inner membrane translocase subunit</fullName>
    </recommendedName>
</protein>
<keyword evidence="1" id="KW-0496">Mitochondrion</keyword>
<reference evidence="3" key="4">
    <citation type="submission" date="2025-08" db="UniProtKB">
        <authorList>
            <consortium name="Ensembl"/>
        </authorList>
    </citation>
    <scope>IDENTIFICATION</scope>
</reference>
<organism evidence="3 4">
    <name type="scientific">Rhinolophus ferrumequinum</name>
    <name type="common">Greater horseshoe bat</name>
    <dbReference type="NCBI Taxonomy" id="59479"/>
    <lineage>
        <taxon>Eukaryota</taxon>
        <taxon>Metazoa</taxon>
        <taxon>Chordata</taxon>
        <taxon>Craniata</taxon>
        <taxon>Vertebrata</taxon>
        <taxon>Euteleostomi</taxon>
        <taxon>Mammalia</taxon>
        <taxon>Eutheria</taxon>
        <taxon>Laurasiatheria</taxon>
        <taxon>Chiroptera</taxon>
        <taxon>Yinpterochiroptera</taxon>
        <taxon>Rhinolophoidea</taxon>
        <taxon>Rhinolophidae</taxon>
        <taxon>Rhinolophinae</taxon>
        <taxon>Rhinolophus</taxon>
    </lineage>
</organism>
<name>A0A671FI49_RHIFE</name>
<feature type="domain" description="Tim10-like" evidence="2">
    <location>
        <begin position="15"/>
        <end position="59"/>
    </location>
</feature>
<keyword evidence="1" id="KW-0999">Mitochondrion inner membrane</keyword>
<evidence type="ECO:0000313" key="4">
    <source>
        <dbReference type="Proteomes" id="UP000472240"/>
    </source>
</evidence>
<keyword evidence="1" id="KW-0813">Transport</keyword>
<proteinExistence type="inferred from homology"/>
<dbReference type="GO" id="GO:0005743">
    <property type="term" value="C:mitochondrial inner membrane"/>
    <property type="evidence" value="ECO:0007669"/>
    <property type="project" value="UniProtKB-SubCell"/>
</dbReference>
<keyword evidence="4" id="KW-1185">Reference proteome</keyword>
<reference evidence="3 4" key="2">
    <citation type="journal article" date="2018" name="Annu Rev Anim Biosci">
        <title>Bat Biology, Genomes, and the Bat1K Project: To Generate Chromosome-Level Genomes for All Living Bat Species.</title>
        <authorList>
            <person name="Teeling E.C."/>
            <person name="Vernes S.C."/>
            <person name="Davalos L.M."/>
            <person name="Ray D.A."/>
            <person name="Gilbert M.T.P."/>
            <person name="Myers E."/>
        </authorList>
    </citation>
    <scope>NUCLEOTIDE SEQUENCE</scope>
</reference>
<dbReference type="Ensembl" id="ENSRFET00010027453.1">
    <property type="protein sequence ID" value="ENSRFEP00010025261.1"/>
    <property type="gene ID" value="ENSRFEG00010016816.1"/>
</dbReference>
<evidence type="ECO:0000259" key="2">
    <source>
        <dbReference type="Pfam" id="PF02953"/>
    </source>
</evidence>
<keyword evidence="1" id="KW-0653">Protein transport</keyword>
<evidence type="ECO:0000313" key="3">
    <source>
        <dbReference type="Ensembl" id="ENSRFEP00010025261.1"/>
    </source>
</evidence>
<reference evidence="3 4" key="1">
    <citation type="journal article" date="2015" name="Annu Rev Anim Biosci">
        <title>The Genome 10K Project: a way forward.</title>
        <authorList>
            <person name="Koepfli K.P."/>
            <person name="Paten B."/>
            <person name="O'Brien S.J."/>
            <person name="Koepfli K.P."/>
            <person name="Paten B."/>
            <person name="Antunes A."/>
            <person name="Belov K."/>
            <person name="Bustamante C."/>
            <person name="Castoe T.A."/>
            <person name="Clawson H."/>
            <person name="Crawford A.J."/>
            <person name="Diekhans M."/>
            <person name="Distel D."/>
            <person name="Durbin R."/>
            <person name="Earl D."/>
            <person name="Fujita M.K."/>
            <person name="Gamble T."/>
            <person name="Georges A."/>
            <person name="Gemmell N."/>
            <person name="Gilbert M.T."/>
            <person name="Graves J.M."/>
            <person name="Green R.E."/>
            <person name="Hickey G."/>
            <person name="Jarvis E.D."/>
            <person name="Johnson W."/>
            <person name="Komissarov A."/>
            <person name="Korf I."/>
            <person name="Kuhn R."/>
            <person name="Larkin D.M."/>
            <person name="Lewin H."/>
            <person name="Lopez J.V."/>
            <person name="Ma J."/>
            <person name="Marques-Bonet T."/>
            <person name="Miller W."/>
            <person name="Murphy R."/>
            <person name="Pevzner P."/>
            <person name="Shapiro B."/>
            <person name="Steiner C."/>
            <person name="Tamazian G."/>
            <person name="Venkatesh B."/>
            <person name="Wang J."/>
            <person name="Wayne R."/>
            <person name="Wiley E."/>
            <person name="Yang H."/>
            <person name="Zhang G."/>
            <person name="Haussler D."/>
            <person name="Ryder O."/>
            <person name="O'Brien S.J."/>
        </authorList>
    </citation>
    <scope>NUCLEOTIDE SEQUENCE</scope>
</reference>
<keyword evidence="1" id="KW-0143">Chaperone</keyword>
<keyword evidence="1" id="KW-1015">Disulfide bond</keyword>
<accession>A0A671FI49</accession>
<reference evidence="3" key="5">
    <citation type="submission" date="2025-09" db="UniProtKB">
        <authorList>
            <consortium name="Ensembl"/>
        </authorList>
    </citation>
    <scope>IDENTIFICATION</scope>
</reference>
<comment type="function">
    <text evidence="1">Mitochondrial intermembrane chaperone that participates in the import and insertion of some multi-pass transmembrane proteins into the mitochondrial inner membrane. Also required for the transfer of beta-barrel precursors from the TOM complex to the sorting and assembly machinery (SAM complex) of the outer membrane. Acts as a chaperone-like protein that protects the hydrophobic precursors from aggregation and guide them through the mitochondrial intermembrane space.</text>
</comment>
<keyword evidence="1" id="KW-0472">Membrane</keyword>
<sequence>MAGLGSVDPQLQHSIEVETQKQRFQQLVHPMTELCWKKCVDKPGPKLDSRPEACFVNCASLIQGSSGGRIIWYLTCRPPYLVF</sequence>
<dbReference type="Gene3D" id="1.10.287.810">
    <property type="entry name" value="Mitochondrial import inner membrane translocase subunit tim13 like domains"/>
    <property type="match status" value="1"/>
</dbReference>
<dbReference type="InterPro" id="IPR004217">
    <property type="entry name" value="Tim10-like"/>
</dbReference>
<evidence type="ECO:0000256" key="1">
    <source>
        <dbReference type="RuleBase" id="RU367043"/>
    </source>
</evidence>
<dbReference type="AlphaFoldDB" id="A0A671FI49"/>
<comment type="domain">
    <text evidence="1">The twin CX3C motif contains 4 conserved Cys residues that form 2 disulfide bonds in the mitochondrial intermembrane space.</text>
</comment>
<comment type="subcellular location">
    <subcellularLocation>
        <location evidence="1">Mitochondrion inner membrane</location>
        <topology evidence="1">Peripheral membrane protein</topology>
        <orientation evidence="1">Intermembrane side</orientation>
    </subcellularLocation>
</comment>
<reference evidence="4" key="3">
    <citation type="submission" date="2018-12" db="EMBL/GenBank/DDBJ databases">
        <title>G10K-VGP greater horseshoe bat female genome, primary haplotype.</title>
        <authorList>
            <person name="Teeling E."/>
            <person name="Myers G."/>
            <person name="Vernes S."/>
            <person name="Pippel M."/>
            <person name="Winkler S."/>
            <person name="Fedrigo O."/>
            <person name="Rhie A."/>
            <person name="Koren S."/>
            <person name="Phillippy A."/>
            <person name="Lewin H."/>
            <person name="Damas J."/>
            <person name="Howe K."/>
            <person name="Mountcastle J."/>
            <person name="Jarvis E.D."/>
        </authorList>
    </citation>
    <scope>NUCLEOTIDE SEQUENCE [LARGE SCALE GENOMIC DNA]</scope>
</reference>
<comment type="similarity">
    <text evidence="1">Belongs to the small Tim family.</text>
</comment>
<dbReference type="Proteomes" id="UP000472240">
    <property type="component" value="Chromosome 10"/>
</dbReference>
<dbReference type="Pfam" id="PF02953">
    <property type="entry name" value="zf-Tim10_DDP"/>
    <property type="match status" value="1"/>
</dbReference>
<dbReference type="GO" id="GO:0015031">
    <property type="term" value="P:protein transport"/>
    <property type="evidence" value="ECO:0007669"/>
    <property type="project" value="UniProtKB-KW"/>
</dbReference>